<name>A0A4R8VHL3_9MICO</name>
<evidence type="ECO:0000313" key="1">
    <source>
        <dbReference type="EMBL" id="TFB82737.1"/>
    </source>
</evidence>
<dbReference type="EMBL" id="SOFE01000023">
    <property type="protein sequence ID" value="TFB82737.1"/>
    <property type="molecule type" value="Genomic_DNA"/>
</dbReference>
<gene>
    <name evidence="1" type="ORF">E3O11_12755</name>
</gene>
<dbReference type="AlphaFoldDB" id="A0A4R8VHL3"/>
<organism evidence="1 2">
    <name type="scientific">Cryobacterium levicorallinum</name>
    <dbReference type="NCBI Taxonomy" id="995038"/>
    <lineage>
        <taxon>Bacteria</taxon>
        <taxon>Bacillati</taxon>
        <taxon>Actinomycetota</taxon>
        <taxon>Actinomycetes</taxon>
        <taxon>Micrococcales</taxon>
        <taxon>Microbacteriaceae</taxon>
        <taxon>Cryobacterium</taxon>
    </lineage>
</organism>
<evidence type="ECO:0000313" key="2">
    <source>
        <dbReference type="Proteomes" id="UP000297963"/>
    </source>
</evidence>
<dbReference type="RefSeq" id="WP_092449065.1">
    <property type="nucleotide sequence ID" value="NZ_BKAC01000004.1"/>
</dbReference>
<dbReference type="Proteomes" id="UP000297963">
    <property type="component" value="Unassembled WGS sequence"/>
</dbReference>
<accession>A0A4R8VHL3</accession>
<protein>
    <submittedName>
        <fullName evidence="1">NYN domain-containing protein</fullName>
    </submittedName>
</protein>
<comment type="caution">
    <text evidence="1">The sequence shown here is derived from an EMBL/GenBank/DDBJ whole genome shotgun (WGS) entry which is preliminary data.</text>
</comment>
<reference evidence="1 2" key="1">
    <citation type="submission" date="2019-03" db="EMBL/GenBank/DDBJ databases">
        <title>Genomics of glacier-inhabiting Cryobacterium strains.</title>
        <authorList>
            <person name="Liu Q."/>
            <person name="Xin Y.-H."/>
        </authorList>
    </citation>
    <scope>NUCLEOTIDE SEQUENCE [LARGE SCALE GENOMIC DNA]</scope>
    <source>
        <strain evidence="1 2">Hh34</strain>
    </source>
</reference>
<sequence length="168" mass="18046">MMTTLITRKDVTRSGAESLPSTHRKFAAIVDLENVAIFSGEHVSPAHMHVLLNAIGTQVSGMPVRLATGINVLRPYMDLVGLQHWGLTLVETKPDAADDALFEAARDFIICGATDIVVASGDHSFIPLAAHVNLHVISHATHLSKSLRLAATTVTHLPNVRTEFRAAG</sequence>
<proteinExistence type="predicted"/>